<dbReference type="GO" id="GO:0006891">
    <property type="term" value="P:intra-Golgi vesicle-mediated transport"/>
    <property type="evidence" value="ECO:0007669"/>
    <property type="project" value="InterPro"/>
</dbReference>
<protein>
    <recommendedName>
        <fullName evidence="1">Trafficking protein particle complex II-specific subunit 65 IgD3 domain-containing protein</fullName>
    </recommendedName>
</protein>
<dbReference type="PANTHER" id="PTHR28159">
    <property type="entry name" value="TRAFFICKING PROTEIN PARTICLE COMPLEX II-SPECIFIC SUBUNIT 65"/>
    <property type="match status" value="1"/>
</dbReference>
<reference evidence="3" key="1">
    <citation type="submission" date="2016-02" db="EMBL/GenBank/DDBJ databases">
        <title>Comparative genomics of biotechnologically important yeasts.</title>
        <authorList>
            <consortium name="DOE Joint Genome Institute"/>
            <person name="Riley R."/>
            <person name="Haridas S."/>
            <person name="Wolfe K.H."/>
            <person name="Lopes M.R."/>
            <person name="Hittinger C.T."/>
            <person name="Goker M."/>
            <person name="Salamov A."/>
            <person name="Wisecaver J."/>
            <person name="Long T.M."/>
            <person name="Aerts A.L."/>
            <person name="Barry K."/>
            <person name="Choi C."/>
            <person name="Clum A."/>
            <person name="Coughlan A.Y."/>
            <person name="Deshpande S."/>
            <person name="Douglass A.P."/>
            <person name="Hanson S.J."/>
            <person name="Klenk H.-P."/>
            <person name="Labutti K."/>
            <person name="Lapidus A."/>
            <person name="Lindquist E."/>
            <person name="Lipzen A."/>
            <person name="Meier-Kolthoff J.P."/>
            <person name="Ohm R.A."/>
            <person name="Otillar R.P."/>
            <person name="Pangilinan J."/>
            <person name="Peng Y."/>
            <person name="Rokas A."/>
            <person name="Rosa C.A."/>
            <person name="Scheuner C."/>
            <person name="Sibirny A.A."/>
            <person name="Slot J.C."/>
            <person name="Stielow J.B."/>
            <person name="Sun H."/>
            <person name="Kurtzman C.P."/>
            <person name="Blackwell M."/>
            <person name="Jeffries T.W."/>
            <person name="Grigoriev I.V."/>
        </authorList>
    </citation>
    <scope>NUCLEOTIDE SEQUENCE [LARGE SCALE GENOMIC DNA]</scope>
    <source>
        <strain evidence="3">NRRL Y-17796</strain>
    </source>
</reference>
<evidence type="ECO:0000259" key="1">
    <source>
        <dbReference type="Pfam" id="PF12735"/>
    </source>
</evidence>
<sequence length="527" mass="57825">MASLSFDPPLPSPIFFDQNIQATLVLKCPVTDQVLSDLSNHVCIAVDCQIIDKSDSNQEAESVLFTQLDSSNLKESLQVENSYHLVYVFSMSIPASSGQLRSPWFVFNGTAAVRSDTGSAVSGTKNNALLVPPVLAQSANLLEPLSNVTKIHPYVPASRLVDTSLGINESGVSSVSSSAIPRLMRMQCPILSIEHPVYATSFLQFRPQSLPTKSPDGLLRQLNYGVVTLEALGVPHKYVLFKSIQVSTKTPGISVIAPSQQLPIVLRSRDILSLLFEFSSDDIPLDPILTLIQVSAIPLESYIDDFSNLPESLIHSRWEINVDFSPITHPHHTKLNQFQRPRSLNVANPPLKPALQNRHSSSSPVRQSLKRVSIARPITSIMEGTADLQSKDLFVKVWGPLEMKVGVPVSWKVLILNRTHASKRLSISIAPHRTLDKLLPQTPDIRPHVDHATLQYLHEAIVPTHPSVVAVDNAIRLPILTTGMSHQTHIRFMALKPGPCYIEGIIVTDLSSGTALRCGRTALVMAK</sequence>
<accession>A0A1E4TGP6</accession>
<dbReference type="Proteomes" id="UP000095023">
    <property type="component" value="Unassembled WGS sequence"/>
</dbReference>
<proteinExistence type="predicted"/>
<gene>
    <name evidence="2" type="ORF">CANCADRAFT_113198</name>
</gene>
<evidence type="ECO:0000313" key="2">
    <source>
        <dbReference type="EMBL" id="ODV90899.1"/>
    </source>
</evidence>
<dbReference type="EMBL" id="KV453842">
    <property type="protein sequence ID" value="ODV90899.1"/>
    <property type="molecule type" value="Genomic_DNA"/>
</dbReference>
<dbReference type="OrthoDB" id="5345392at2759"/>
<dbReference type="GO" id="GO:0005802">
    <property type="term" value="C:trans-Golgi network"/>
    <property type="evidence" value="ECO:0007669"/>
    <property type="project" value="TreeGrafter"/>
</dbReference>
<feature type="domain" description="Trafficking protein particle complex II-specific subunit 65 IgD3" evidence="1">
    <location>
        <begin position="387"/>
        <end position="513"/>
    </location>
</feature>
<dbReference type="GO" id="GO:1990071">
    <property type="term" value="C:TRAPPII protein complex"/>
    <property type="evidence" value="ECO:0007669"/>
    <property type="project" value="InterPro"/>
</dbReference>
<dbReference type="InterPro" id="IPR024662">
    <property type="entry name" value="Trs65"/>
</dbReference>
<evidence type="ECO:0000313" key="3">
    <source>
        <dbReference type="Proteomes" id="UP000095023"/>
    </source>
</evidence>
<keyword evidence="3" id="KW-1185">Reference proteome</keyword>
<dbReference type="Pfam" id="PF12735">
    <property type="entry name" value="IgD3_Trs65"/>
    <property type="match status" value="1"/>
</dbReference>
<organism evidence="2 3">
    <name type="scientific">Tortispora caseinolytica NRRL Y-17796</name>
    <dbReference type="NCBI Taxonomy" id="767744"/>
    <lineage>
        <taxon>Eukaryota</taxon>
        <taxon>Fungi</taxon>
        <taxon>Dikarya</taxon>
        <taxon>Ascomycota</taxon>
        <taxon>Saccharomycotina</taxon>
        <taxon>Trigonopsidomycetes</taxon>
        <taxon>Trigonopsidales</taxon>
        <taxon>Trigonopsidaceae</taxon>
        <taxon>Tortispora</taxon>
    </lineage>
</organism>
<dbReference type="PANTHER" id="PTHR28159:SF1">
    <property type="entry name" value="TRAFFICKING PROTEIN PARTICLE COMPLEX II-SPECIFIC SUBUNIT 65"/>
    <property type="match status" value="1"/>
</dbReference>
<name>A0A1E4TGP6_9ASCO</name>
<dbReference type="AlphaFoldDB" id="A0A1E4TGP6"/>
<dbReference type="InterPro" id="IPR055420">
    <property type="entry name" value="IgD3_Trs65"/>
</dbReference>